<dbReference type="RefSeq" id="WP_039294676.1">
    <property type="nucleotide sequence ID" value="NZ_CP009458.1"/>
</dbReference>
<comment type="catalytic activity">
    <reaction evidence="1 7">
        <text>Hydrolysis of (1-&gt;4)-beta-linkages between N-acetylmuramic acid and N-acetyl-D-glucosamine residues in a peptidoglycan and between N-acetyl-D-glucosamine residues in chitodextrins.</text>
        <dbReference type="EC" id="3.2.1.17"/>
    </reaction>
</comment>
<dbReference type="InterPro" id="IPR023346">
    <property type="entry name" value="Lysozyme-like_dom_sf"/>
</dbReference>
<dbReference type="SUPFAM" id="SSF53955">
    <property type="entry name" value="Lysozyme-like"/>
    <property type="match status" value="1"/>
</dbReference>
<dbReference type="EC" id="3.2.1.17" evidence="7"/>
<dbReference type="PANTHER" id="PTHR38107">
    <property type="match status" value="1"/>
</dbReference>
<organism evidence="8 9">
    <name type="scientific">Cedecea neteri</name>
    <dbReference type="NCBI Taxonomy" id="158822"/>
    <lineage>
        <taxon>Bacteria</taxon>
        <taxon>Pseudomonadati</taxon>
        <taxon>Pseudomonadota</taxon>
        <taxon>Gammaproteobacteria</taxon>
        <taxon>Enterobacterales</taxon>
        <taxon>Enterobacteriaceae</taxon>
        <taxon>Cedecea</taxon>
    </lineage>
</organism>
<dbReference type="InterPro" id="IPR033907">
    <property type="entry name" value="Endolysin_autolysin"/>
</dbReference>
<proteinExistence type="inferred from homology"/>
<evidence type="ECO:0000313" key="8">
    <source>
        <dbReference type="EMBL" id="AIR62789.1"/>
    </source>
</evidence>
<dbReference type="HAMAP" id="MF_04110">
    <property type="entry name" value="ENDOLYSIN_T4"/>
    <property type="match status" value="1"/>
</dbReference>
<dbReference type="Gene3D" id="1.10.530.40">
    <property type="match status" value="1"/>
</dbReference>
<dbReference type="CDD" id="cd00737">
    <property type="entry name" value="lyz_endolysin_autolysin"/>
    <property type="match status" value="1"/>
</dbReference>
<keyword evidence="4 7" id="KW-0378">Hydrolase</keyword>
<dbReference type="PANTHER" id="PTHR38107:SF3">
    <property type="entry name" value="LYSOZYME RRRD-RELATED"/>
    <property type="match status" value="1"/>
</dbReference>
<dbReference type="InterPro" id="IPR034690">
    <property type="entry name" value="Endolysin_T4_type"/>
</dbReference>
<evidence type="ECO:0000256" key="4">
    <source>
        <dbReference type="ARBA" id="ARBA00022801"/>
    </source>
</evidence>
<keyword evidence="2 7" id="KW-0929">Antimicrobial</keyword>
<evidence type="ECO:0000256" key="5">
    <source>
        <dbReference type="ARBA" id="ARBA00023200"/>
    </source>
</evidence>
<evidence type="ECO:0000256" key="7">
    <source>
        <dbReference type="RuleBase" id="RU003788"/>
    </source>
</evidence>
<dbReference type="GO" id="GO:0009253">
    <property type="term" value="P:peptidoglycan catabolic process"/>
    <property type="evidence" value="ECO:0007669"/>
    <property type="project" value="InterPro"/>
</dbReference>
<keyword evidence="5" id="KW-1035">Host cytoplasm</keyword>
<dbReference type="InterPro" id="IPR023347">
    <property type="entry name" value="Lysozyme_dom_sf"/>
</dbReference>
<evidence type="ECO:0000256" key="3">
    <source>
        <dbReference type="ARBA" id="ARBA00022638"/>
    </source>
</evidence>
<dbReference type="GO" id="GO:0031640">
    <property type="term" value="P:killing of cells of another organism"/>
    <property type="evidence" value="ECO:0007669"/>
    <property type="project" value="UniProtKB-KW"/>
</dbReference>
<dbReference type="InterPro" id="IPR002196">
    <property type="entry name" value="Glyco_hydro_24"/>
</dbReference>
<protein>
    <recommendedName>
        <fullName evidence="7">Lysozyme</fullName>
        <ecNumber evidence="7">3.2.1.17</ecNumber>
    </recommendedName>
</protein>
<gene>
    <name evidence="8" type="ORF">LH23_19610</name>
</gene>
<evidence type="ECO:0000256" key="6">
    <source>
        <dbReference type="ARBA" id="ARBA00023295"/>
    </source>
</evidence>
<evidence type="ECO:0000256" key="1">
    <source>
        <dbReference type="ARBA" id="ARBA00000632"/>
    </source>
</evidence>
<dbReference type="GO" id="GO:0016998">
    <property type="term" value="P:cell wall macromolecule catabolic process"/>
    <property type="evidence" value="ECO:0007669"/>
    <property type="project" value="InterPro"/>
</dbReference>
<keyword evidence="3 7" id="KW-0081">Bacteriolytic enzyme</keyword>
<dbReference type="Proteomes" id="UP000029516">
    <property type="component" value="Chromosome"/>
</dbReference>
<dbReference type="InterPro" id="IPR051018">
    <property type="entry name" value="Bacteriophage_GH24"/>
</dbReference>
<evidence type="ECO:0000256" key="2">
    <source>
        <dbReference type="ARBA" id="ARBA00022529"/>
    </source>
</evidence>
<comment type="similarity">
    <text evidence="7">Belongs to the glycosyl hydrolase 24 family.</text>
</comment>
<dbReference type="KEGG" id="cem:LH23_19610"/>
<name>A0AAN0S7N3_9ENTR</name>
<dbReference type="Pfam" id="PF00959">
    <property type="entry name" value="Phage_lysozyme"/>
    <property type="match status" value="1"/>
</dbReference>
<dbReference type="AlphaFoldDB" id="A0AAN0S7N3"/>
<dbReference type="EMBL" id="CP009458">
    <property type="protein sequence ID" value="AIR62789.1"/>
    <property type="molecule type" value="Genomic_DNA"/>
</dbReference>
<evidence type="ECO:0000313" key="9">
    <source>
        <dbReference type="Proteomes" id="UP000029516"/>
    </source>
</evidence>
<accession>A0AAN0S7N3</accession>
<sequence>MKLSQEGFALLKKFEGCELSAYQDSVGVWTIGYGWTQPVEGRPVAAGMVITQDVADSQLGSGIVQYEKEVSGLLKVDVNQNQFDALVDFAYNLGPRALKGSTLLKKLNAGDYAGAADEFSKWNRAGGKVLKGLVARRAAEHTLFLS</sequence>
<dbReference type="GO" id="GO:0003796">
    <property type="term" value="F:lysozyme activity"/>
    <property type="evidence" value="ECO:0007669"/>
    <property type="project" value="UniProtKB-EC"/>
</dbReference>
<reference evidence="8 9" key="1">
    <citation type="submission" date="2014-09" db="EMBL/GenBank/DDBJ databases">
        <authorList>
            <person name="Chan K.-G."/>
        </authorList>
    </citation>
    <scope>NUCLEOTIDE SEQUENCE [LARGE SCALE GENOMIC DNA]</scope>
    <source>
        <strain evidence="8 9">M006</strain>
    </source>
</reference>
<keyword evidence="6 7" id="KW-0326">Glycosidase</keyword>
<dbReference type="GO" id="GO:0042742">
    <property type="term" value="P:defense response to bacterium"/>
    <property type="evidence" value="ECO:0007669"/>
    <property type="project" value="UniProtKB-KW"/>
</dbReference>